<name>A0ABW0M528_9BURK</name>
<gene>
    <name evidence="2" type="ORF">ACFPM8_04730</name>
</gene>
<organism evidence="2 3">
    <name type="scientific">Paraherbaspirillum soli</name>
    <dbReference type="NCBI Taxonomy" id="631222"/>
    <lineage>
        <taxon>Bacteria</taxon>
        <taxon>Pseudomonadati</taxon>
        <taxon>Pseudomonadota</taxon>
        <taxon>Betaproteobacteria</taxon>
        <taxon>Burkholderiales</taxon>
        <taxon>Oxalobacteraceae</taxon>
        <taxon>Paraherbaspirillum</taxon>
    </lineage>
</organism>
<keyword evidence="1" id="KW-0472">Membrane</keyword>
<comment type="caution">
    <text evidence="2">The sequence shown here is derived from an EMBL/GenBank/DDBJ whole genome shotgun (WGS) entry which is preliminary data.</text>
</comment>
<keyword evidence="1" id="KW-0812">Transmembrane</keyword>
<evidence type="ECO:0000256" key="1">
    <source>
        <dbReference type="SAM" id="Phobius"/>
    </source>
</evidence>
<dbReference type="InterPro" id="IPR012902">
    <property type="entry name" value="N_methyl_site"/>
</dbReference>
<dbReference type="PROSITE" id="PS00409">
    <property type="entry name" value="PROKAR_NTER_METHYL"/>
    <property type="match status" value="1"/>
</dbReference>
<dbReference type="Pfam" id="PF07963">
    <property type="entry name" value="N_methyl"/>
    <property type="match status" value="1"/>
</dbReference>
<dbReference type="RefSeq" id="WP_378995477.1">
    <property type="nucleotide sequence ID" value="NZ_JBHSMT010000008.1"/>
</dbReference>
<reference evidence="3" key="1">
    <citation type="journal article" date="2019" name="Int. J. Syst. Evol. Microbiol.">
        <title>The Global Catalogue of Microorganisms (GCM) 10K type strain sequencing project: providing services to taxonomists for standard genome sequencing and annotation.</title>
        <authorList>
            <consortium name="The Broad Institute Genomics Platform"/>
            <consortium name="The Broad Institute Genome Sequencing Center for Infectious Disease"/>
            <person name="Wu L."/>
            <person name="Ma J."/>
        </authorList>
    </citation>
    <scope>NUCLEOTIDE SEQUENCE [LARGE SCALE GENOMIC DNA]</scope>
    <source>
        <strain evidence="3">JCM 17066</strain>
    </source>
</reference>
<sequence>MSKTIRSRYRCAQQGFSLVELMISATLGLIMVGVVVSLYLSSKSSYRLNDDNARLRADGDFAMTVIGRNLRQAGFGKLTSVSLNAPSSSRTDFIGQALRGCDAGAPCAASAVSGKPGFEVSYRVADVLDRDAAIGTDCSGQAAPMLALPNDHPAAMVTPQVRIASNRFYLAAKTGDAVPSLVCNGQPLIGNVEDMRLTYGIDTNGDFTPEQFLSSRAAIESLADGWSKVVSVQVCLQLRGSNSIGEAQRYVDCSGAVRTAGDRRLRMVLRQVFTVRGHAAPSLSTI</sequence>
<dbReference type="Pfam" id="PF16074">
    <property type="entry name" value="PilW"/>
    <property type="match status" value="1"/>
</dbReference>
<feature type="transmembrane region" description="Helical" evidence="1">
    <location>
        <begin position="21"/>
        <end position="40"/>
    </location>
</feature>
<dbReference type="InterPro" id="IPR032092">
    <property type="entry name" value="PilW"/>
</dbReference>
<keyword evidence="3" id="KW-1185">Reference proteome</keyword>
<evidence type="ECO:0000313" key="2">
    <source>
        <dbReference type="EMBL" id="MFC5473254.1"/>
    </source>
</evidence>
<keyword evidence="1" id="KW-1133">Transmembrane helix</keyword>
<accession>A0ABW0M528</accession>
<dbReference type="EMBL" id="JBHSMT010000008">
    <property type="protein sequence ID" value="MFC5473254.1"/>
    <property type="molecule type" value="Genomic_DNA"/>
</dbReference>
<protein>
    <submittedName>
        <fullName evidence="2">PilW family protein</fullName>
    </submittedName>
</protein>
<proteinExistence type="predicted"/>
<evidence type="ECO:0000313" key="3">
    <source>
        <dbReference type="Proteomes" id="UP001596045"/>
    </source>
</evidence>
<dbReference type="Proteomes" id="UP001596045">
    <property type="component" value="Unassembled WGS sequence"/>
</dbReference>